<dbReference type="GO" id="GO:0045944">
    <property type="term" value="P:positive regulation of transcription by RNA polymerase II"/>
    <property type="evidence" value="ECO:0007669"/>
    <property type="project" value="TreeGrafter"/>
</dbReference>
<protein>
    <submittedName>
        <fullName evidence="7">Uncharacterized protein</fullName>
    </submittedName>
</protein>
<keyword evidence="6" id="KW-0539">Nucleus</keyword>
<dbReference type="Proteomes" id="UP001197093">
    <property type="component" value="Unassembled WGS sequence"/>
</dbReference>
<name>A0AAD4ET92_9PEZI</name>
<keyword evidence="4" id="KW-0238">DNA-binding</keyword>
<reference evidence="7" key="1">
    <citation type="submission" date="2023-02" db="EMBL/GenBank/DDBJ databases">
        <authorList>
            <person name="Palmer J.M."/>
        </authorList>
    </citation>
    <scope>NUCLEOTIDE SEQUENCE</scope>
    <source>
        <strain evidence="7">FW57</strain>
    </source>
</reference>
<evidence type="ECO:0000313" key="7">
    <source>
        <dbReference type="EMBL" id="KAG7286899.1"/>
    </source>
</evidence>
<evidence type="ECO:0000256" key="6">
    <source>
        <dbReference type="ARBA" id="ARBA00023242"/>
    </source>
</evidence>
<evidence type="ECO:0000256" key="3">
    <source>
        <dbReference type="ARBA" id="ARBA00023015"/>
    </source>
</evidence>
<dbReference type="InterPro" id="IPR021858">
    <property type="entry name" value="Fun_TF"/>
</dbReference>
<dbReference type="GO" id="GO:0005634">
    <property type="term" value="C:nucleus"/>
    <property type="evidence" value="ECO:0007669"/>
    <property type="project" value="UniProtKB-SubCell"/>
</dbReference>
<comment type="subcellular location">
    <subcellularLocation>
        <location evidence="1">Nucleus</location>
    </subcellularLocation>
</comment>
<dbReference type="GO" id="GO:0003700">
    <property type="term" value="F:DNA-binding transcription factor activity"/>
    <property type="evidence" value="ECO:0007669"/>
    <property type="project" value="TreeGrafter"/>
</dbReference>
<evidence type="ECO:0000256" key="4">
    <source>
        <dbReference type="ARBA" id="ARBA00023125"/>
    </source>
</evidence>
<evidence type="ECO:0000256" key="1">
    <source>
        <dbReference type="ARBA" id="ARBA00004123"/>
    </source>
</evidence>
<dbReference type="Pfam" id="PF11951">
    <property type="entry name" value="Fungal_trans_2"/>
    <property type="match status" value="1"/>
</dbReference>
<dbReference type="EMBL" id="JAHCVI010000003">
    <property type="protein sequence ID" value="KAG7286899.1"/>
    <property type="molecule type" value="Genomic_DNA"/>
</dbReference>
<evidence type="ECO:0000313" key="8">
    <source>
        <dbReference type="Proteomes" id="UP001197093"/>
    </source>
</evidence>
<accession>A0AAD4ET92</accession>
<organism evidence="7 8">
    <name type="scientific">Staphylotrichum longicolle</name>
    <dbReference type="NCBI Taxonomy" id="669026"/>
    <lineage>
        <taxon>Eukaryota</taxon>
        <taxon>Fungi</taxon>
        <taxon>Dikarya</taxon>
        <taxon>Ascomycota</taxon>
        <taxon>Pezizomycotina</taxon>
        <taxon>Sordariomycetes</taxon>
        <taxon>Sordariomycetidae</taxon>
        <taxon>Sordariales</taxon>
        <taxon>Chaetomiaceae</taxon>
        <taxon>Staphylotrichum</taxon>
    </lineage>
</organism>
<dbReference type="GO" id="GO:0000976">
    <property type="term" value="F:transcription cis-regulatory region binding"/>
    <property type="evidence" value="ECO:0007669"/>
    <property type="project" value="TreeGrafter"/>
</dbReference>
<proteinExistence type="predicted"/>
<dbReference type="PANTHER" id="PTHR37534:SF39">
    <property type="entry name" value="TRANSCRIPTION FACTOR DOMAIN-CONTAINING PROTEIN"/>
    <property type="match status" value="1"/>
</dbReference>
<keyword evidence="2" id="KW-0862">Zinc</keyword>
<dbReference type="PANTHER" id="PTHR37534">
    <property type="entry name" value="TRANSCRIPTIONAL ACTIVATOR PROTEIN UGA3"/>
    <property type="match status" value="1"/>
</dbReference>
<sequence length="260" mass="28767">MRGAWNPTDIQAGDHDLIQYFQLVASRSLAAFGCDSAELGNVVIRIALVRNTAPSTALFHSLLAFSSLHRHGDNPQAVEHKISALEASTNYPAVQSIRRLAESEKSPPCPGLLSEICDAVPGHLPSMTSAERDGYKSFLKILDWKCRSMELPPTADGGVDASSAMEVYRLAMLVYLNRASDNILNQSTRTQQHIDEAFAILSRLGSCDRQFPVLILGCEAQSDEQRAVVLEVIARTERGDSSRSLKLIDTWNWVRWQTQE</sequence>
<gene>
    <name evidence="7" type="ORF">NEMBOFW57_006398</name>
</gene>
<evidence type="ECO:0000256" key="5">
    <source>
        <dbReference type="ARBA" id="ARBA00023163"/>
    </source>
</evidence>
<keyword evidence="8" id="KW-1185">Reference proteome</keyword>
<comment type="caution">
    <text evidence="7">The sequence shown here is derived from an EMBL/GenBank/DDBJ whole genome shotgun (WGS) entry which is preliminary data.</text>
</comment>
<keyword evidence="3" id="KW-0805">Transcription regulation</keyword>
<keyword evidence="5" id="KW-0804">Transcription</keyword>
<evidence type="ECO:0000256" key="2">
    <source>
        <dbReference type="ARBA" id="ARBA00022833"/>
    </source>
</evidence>
<dbReference type="AlphaFoldDB" id="A0AAD4ET92"/>